<dbReference type="KEGG" id="ebla:JGUZn3_19640"/>
<evidence type="ECO:0000313" key="1">
    <source>
        <dbReference type="EMBL" id="QNT79169.1"/>
    </source>
</evidence>
<reference evidence="1 2" key="1">
    <citation type="submission" date="2020-08" db="EMBL/GenBank/DDBJ databases">
        <title>Complete genome sequence of Entomobacter blattae G55GP.</title>
        <authorList>
            <person name="Poehlein A."/>
            <person name="Guzman J."/>
            <person name="Daniel R."/>
            <person name="Vilcinskas A."/>
        </authorList>
    </citation>
    <scope>NUCLEOTIDE SEQUENCE [LARGE SCALE GENOMIC DNA]</scope>
    <source>
        <strain evidence="1 2">G55GP</strain>
    </source>
</reference>
<name>A0A7H1NTQ9_9PROT</name>
<organism evidence="1 2">
    <name type="scientific">Entomobacter blattae</name>
    <dbReference type="NCBI Taxonomy" id="2762277"/>
    <lineage>
        <taxon>Bacteria</taxon>
        <taxon>Pseudomonadati</taxon>
        <taxon>Pseudomonadota</taxon>
        <taxon>Alphaproteobacteria</taxon>
        <taxon>Acetobacterales</taxon>
        <taxon>Acetobacteraceae</taxon>
        <taxon>Entomobacter</taxon>
    </lineage>
</organism>
<dbReference type="Proteomes" id="UP000516349">
    <property type="component" value="Chromosome"/>
</dbReference>
<proteinExistence type="predicted"/>
<protein>
    <submittedName>
        <fullName evidence="1">Uncharacterized protein</fullName>
    </submittedName>
</protein>
<dbReference type="EMBL" id="CP060244">
    <property type="protein sequence ID" value="QNT79169.1"/>
    <property type="molecule type" value="Genomic_DNA"/>
</dbReference>
<gene>
    <name evidence="1" type="ORF">JGUZn3_19640</name>
</gene>
<keyword evidence="2" id="KW-1185">Reference proteome</keyword>
<accession>A0A7H1NTQ9</accession>
<dbReference type="RefSeq" id="WP_338030742.1">
    <property type="nucleotide sequence ID" value="NZ_CP060244.1"/>
</dbReference>
<sequence>MKIANDYGLDVGQLKHAIITPALATLGLASEAAINLVTGTALAESHARYVKQINDPALGLWQMEPATHKDIWQNYLHYKPDLVAKLTFIMNGQERGEPTYAQPGLWGCPVSYPLFTRQGPTS</sequence>
<evidence type="ECO:0000313" key="2">
    <source>
        <dbReference type="Proteomes" id="UP000516349"/>
    </source>
</evidence>
<dbReference type="AlphaFoldDB" id="A0A7H1NTQ9"/>